<gene>
    <name evidence="1" type="ORF">EV700_1566</name>
</gene>
<dbReference type="EMBL" id="SHKX01000011">
    <property type="protein sequence ID" value="RZU47172.1"/>
    <property type="molecule type" value="Genomic_DNA"/>
</dbReference>
<sequence length="68" mass="7881">MMKCREYIFQLTSGQLRDAPKALRLEAAMHRMICKYCRTFTRNDATLDKVLAGYRESLQQPEDAGKNP</sequence>
<reference evidence="1 2" key="1">
    <citation type="submission" date="2019-02" db="EMBL/GenBank/DDBJ databases">
        <title>Genomic Encyclopedia of Type Strains, Phase IV (KMG-IV): sequencing the most valuable type-strain genomes for metagenomic binning, comparative biology and taxonomic classification.</title>
        <authorList>
            <person name="Goeker M."/>
        </authorList>
    </citation>
    <scope>NUCLEOTIDE SEQUENCE [LARGE SCALE GENOMIC DNA]</scope>
    <source>
        <strain evidence="1 2">DSM 105135</strain>
    </source>
</reference>
<evidence type="ECO:0008006" key="3">
    <source>
        <dbReference type="Google" id="ProtNLM"/>
    </source>
</evidence>
<dbReference type="OrthoDB" id="8374021at2"/>
<accession>A0A4Q7Z9G0</accession>
<name>A0A4Q7Z9G0_9GAMM</name>
<comment type="caution">
    <text evidence="1">The sequence shown here is derived from an EMBL/GenBank/DDBJ whole genome shotgun (WGS) entry which is preliminary data.</text>
</comment>
<dbReference type="Proteomes" id="UP000292423">
    <property type="component" value="Unassembled WGS sequence"/>
</dbReference>
<evidence type="ECO:0000313" key="1">
    <source>
        <dbReference type="EMBL" id="RZU47172.1"/>
    </source>
</evidence>
<organism evidence="1 2">
    <name type="scientific">Fluviicoccus keumensis</name>
    <dbReference type="NCBI Taxonomy" id="1435465"/>
    <lineage>
        <taxon>Bacteria</taxon>
        <taxon>Pseudomonadati</taxon>
        <taxon>Pseudomonadota</taxon>
        <taxon>Gammaproteobacteria</taxon>
        <taxon>Moraxellales</taxon>
        <taxon>Moraxellaceae</taxon>
        <taxon>Fluviicoccus</taxon>
    </lineage>
</organism>
<keyword evidence="2" id="KW-1185">Reference proteome</keyword>
<evidence type="ECO:0000313" key="2">
    <source>
        <dbReference type="Proteomes" id="UP000292423"/>
    </source>
</evidence>
<dbReference type="RefSeq" id="WP_130412430.1">
    <property type="nucleotide sequence ID" value="NZ_SHKX01000011.1"/>
</dbReference>
<dbReference type="AlphaFoldDB" id="A0A4Q7Z9G0"/>
<proteinExistence type="predicted"/>
<protein>
    <recommendedName>
        <fullName evidence="3">Zinc finger protein</fullName>
    </recommendedName>
</protein>